<evidence type="ECO:0000256" key="4">
    <source>
        <dbReference type="ARBA" id="ARBA00010617"/>
    </source>
</evidence>
<organism evidence="13 14">
    <name type="scientific">Marasmius crinis-equi</name>
    <dbReference type="NCBI Taxonomy" id="585013"/>
    <lineage>
        <taxon>Eukaryota</taxon>
        <taxon>Fungi</taxon>
        <taxon>Dikarya</taxon>
        <taxon>Basidiomycota</taxon>
        <taxon>Agaricomycotina</taxon>
        <taxon>Agaricomycetes</taxon>
        <taxon>Agaricomycetidae</taxon>
        <taxon>Agaricales</taxon>
        <taxon>Marasmiineae</taxon>
        <taxon>Marasmiaceae</taxon>
        <taxon>Marasmius</taxon>
    </lineage>
</organism>
<keyword evidence="8" id="KW-1133">Transmembrane helix</keyword>
<protein>
    <recommendedName>
        <fullName evidence="15">Cytochrome P450</fullName>
    </recommendedName>
</protein>
<evidence type="ECO:0008006" key="15">
    <source>
        <dbReference type="Google" id="ProtNLM"/>
    </source>
</evidence>
<evidence type="ECO:0000256" key="7">
    <source>
        <dbReference type="ARBA" id="ARBA00022723"/>
    </source>
</evidence>
<dbReference type="SUPFAM" id="SSF48264">
    <property type="entry name" value="Cytochrome P450"/>
    <property type="match status" value="1"/>
</dbReference>
<evidence type="ECO:0000256" key="2">
    <source>
        <dbReference type="ARBA" id="ARBA00004370"/>
    </source>
</evidence>
<dbReference type="InterPro" id="IPR036396">
    <property type="entry name" value="Cyt_P450_sf"/>
</dbReference>
<name>A0ABR3F560_9AGAR</name>
<dbReference type="InterPro" id="IPR050121">
    <property type="entry name" value="Cytochrome_P450_monoxygenase"/>
</dbReference>
<dbReference type="Proteomes" id="UP001465976">
    <property type="component" value="Unassembled WGS sequence"/>
</dbReference>
<keyword evidence="11" id="KW-0503">Monooxygenase</keyword>
<dbReference type="Gene3D" id="1.10.630.10">
    <property type="entry name" value="Cytochrome P450"/>
    <property type="match status" value="1"/>
</dbReference>
<sequence>MGVYSSHPTYRKDPSFYSAFSLTVPSTFAEMDPKEHAIIRSMIAPFFSRKSVLGLENVIQERVDALIHQLVHNHQKLPADMDLAFRSATLDIITLYTFGISIDAVSYHNFQHPVVLDSARHTRNKWFFKHFPRVKKLTVSLPPWFASLIGKGSSFSFVQEITKLVDDTLRNPDAPSLQMSHNIYYSLLNNETRPEKEEKRLNRRWLIGEGLNLRGAGSDTVGNTCTIGVRYVLGDRRVLNKLQLELDTMWPDRDDRVPLERLEKLPYLVGRILHYRRVKLADRVVG</sequence>
<dbReference type="Pfam" id="PF00067">
    <property type="entry name" value="p450"/>
    <property type="match status" value="1"/>
</dbReference>
<dbReference type="InterPro" id="IPR001128">
    <property type="entry name" value="Cyt_P450"/>
</dbReference>
<comment type="pathway">
    <text evidence="3">Secondary metabolite biosynthesis; terpenoid biosynthesis.</text>
</comment>
<evidence type="ECO:0000256" key="5">
    <source>
        <dbReference type="ARBA" id="ARBA00022617"/>
    </source>
</evidence>
<keyword evidence="10" id="KW-0408">Iron</keyword>
<evidence type="ECO:0000256" key="12">
    <source>
        <dbReference type="ARBA" id="ARBA00023136"/>
    </source>
</evidence>
<keyword evidence="7" id="KW-0479">Metal-binding</keyword>
<comment type="similarity">
    <text evidence="4">Belongs to the cytochrome P450 family.</text>
</comment>
<accession>A0ABR3F560</accession>
<evidence type="ECO:0000313" key="13">
    <source>
        <dbReference type="EMBL" id="KAL0570373.1"/>
    </source>
</evidence>
<proteinExistence type="inferred from homology"/>
<comment type="caution">
    <text evidence="13">The sequence shown here is derived from an EMBL/GenBank/DDBJ whole genome shotgun (WGS) entry which is preliminary data.</text>
</comment>
<keyword evidence="12" id="KW-0472">Membrane</keyword>
<keyword evidence="5" id="KW-0349">Heme</keyword>
<dbReference type="PANTHER" id="PTHR24305">
    <property type="entry name" value="CYTOCHROME P450"/>
    <property type="match status" value="1"/>
</dbReference>
<reference evidence="13 14" key="1">
    <citation type="submission" date="2024-02" db="EMBL/GenBank/DDBJ databases">
        <title>A draft genome for the cacao thread blight pathogen Marasmius crinis-equi.</title>
        <authorList>
            <person name="Cohen S.P."/>
            <person name="Baruah I.K."/>
            <person name="Amoako-Attah I."/>
            <person name="Bukari Y."/>
            <person name="Meinhardt L.W."/>
            <person name="Bailey B.A."/>
        </authorList>
    </citation>
    <scope>NUCLEOTIDE SEQUENCE [LARGE SCALE GENOMIC DNA]</scope>
    <source>
        <strain evidence="13 14">GH-76</strain>
    </source>
</reference>
<comment type="cofactor">
    <cofactor evidence="1">
        <name>heme</name>
        <dbReference type="ChEBI" id="CHEBI:30413"/>
    </cofactor>
</comment>
<comment type="subcellular location">
    <subcellularLocation>
        <location evidence="2">Membrane</location>
    </subcellularLocation>
</comment>
<evidence type="ECO:0000256" key="11">
    <source>
        <dbReference type="ARBA" id="ARBA00023033"/>
    </source>
</evidence>
<evidence type="ECO:0000313" key="14">
    <source>
        <dbReference type="Proteomes" id="UP001465976"/>
    </source>
</evidence>
<dbReference type="PANTHER" id="PTHR24305:SF166">
    <property type="entry name" value="CYTOCHROME P450 12A4, MITOCHONDRIAL-RELATED"/>
    <property type="match status" value="1"/>
</dbReference>
<evidence type="ECO:0000256" key="10">
    <source>
        <dbReference type="ARBA" id="ARBA00023004"/>
    </source>
</evidence>
<dbReference type="EMBL" id="JBAHYK010000947">
    <property type="protein sequence ID" value="KAL0570373.1"/>
    <property type="molecule type" value="Genomic_DNA"/>
</dbReference>
<gene>
    <name evidence="13" type="ORF">V5O48_011588</name>
</gene>
<keyword evidence="9" id="KW-0560">Oxidoreductase</keyword>
<evidence type="ECO:0000256" key="3">
    <source>
        <dbReference type="ARBA" id="ARBA00004721"/>
    </source>
</evidence>
<evidence type="ECO:0000256" key="9">
    <source>
        <dbReference type="ARBA" id="ARBA00023002"/>
    </source>
</evidence>
<keyword evidence="6" id="KW-0812">Transmembrane</keyword>
<keyword evidence="14" id="KW-1185">Reference proteome</keyword>
<evidence type="ECO:0000256" key="8">
    <source>
        <dbReference type="ARBA" id="ARBA00022989"/>
    </source>
</evidence>
<evidence type="ECO:0000256" key="6">
    <source>
        <dbReference type="ARBA" id="ARBA00022692"/>
    </source>
</evidence>
<evidence type="ECO:0000256" key="1">
    <source>
        <dbReference type="ARBA" id="ARBA00001971"/>
    </source>
</evidence>